<dbReference type="GO" id="GO:0005886">
    <property type="term" value="C:plasma membrane"/>
    <property type="evidence" value="ECO:0007669"/>
    <property type="project" value="UniProtKB-SubCell"/>
</dbReference>
<dbReference type="InterPro" id="IPR036259">
    <property type="entry name" value="MFS_trans_sf"/>
</dbReference>
<feature type="transmembrane region" description="Helical" evidence="9">
    <location>
        <begin position="253"/>
        <end position="274"/>
    </location>
</feature>
<keyword evidence="7 9" id="KW-0472">Membrane</keyword>
<proteinExistence type="inferred from homology"/>
<dbReference type="InterPro" id="IPR011701">
    <property type="entry name" value="MFS"/>
</dbReference>
<protein>
    <submittedName>
        <fullName evidence="11">MFS transporter</fullName>
    </submittedName>
</protein>
<evidence type="ECO:0000313" key="12">
    <source>
        <dbReference type="Proteomes" id="UP000321749"/>
    </source>
</evidence>
<evidence type="ECO:0000259" key="10">
    <source>
        <dbReference type="PROSITE" id="PS50850"/>
    </source>
</evidence>
<feature type="region of interest" description="Disordered" evidence="8">
    <location>
        <begin position="409"/>
        <end position="428"/>
    </location>
</feature>
<feature type="transmembrane region" description="Helical" evidence="9">
    <location>
        <begin position="372"/>
        <end position="394"/>
    </location>
</feature>
<dbReference type="Pfam" id="PF07690">
    <property type="entry name" value="MFS_1"/>
    <property type="match status" value="1"/>
</dbReference>
<evidence type="ECO:0000256" key="9">
    <source>
        <dbReference type="SAM" id="Phobius"/>
    </source>
</evidence>
<keyword evidence="12" id="KW-1185">Reference proteome</keyword>
<dbReference type="GO" id="GO:0022857">
    <property type="term" value="F:transmembrane transporter activity"/>
    <property type="evidence" value="ECO:0007669"/>
    <property type="project" value="InterPro"/>
</dbReference>
<dbReference type="PANTHER" id="PTHR43271">
    <property type="entry name" value="BLL2771 PROTEIN"/>
    <property type="match status" value="1"/>
</dbReference>
<evidence type="ECO:0000256" key="3">
    <source>
        <dbReference type="ARBA" id="ARBA00022448"/>
    </source>
</evidence>
<dbReference type="PANTHER" id="PTHR43271:SF1">
    <property type="entry name" value="INNER MEMBRANE TRANSPORT PROTEIN YNFM"/>
    <property type="match status" value="1"/>
</dbReference>
<evidence type="ECO:0000256" key="2">
    <source>
        <dbReference type="ARBA" id="ARBA00008335"/>
    </source>
</evidence>
<keyword evidence="4" id="KW-1003">Cell membrane</keyword>
<evidence type="ECO:0000313" key="11">
    <source>
        <dbReference type="EMBL" id="GEK79039.1"/>
    </source>
</evidence>
<organism evidence="11 12">
    <name type="scientific">Agrococcus baldri</name>
    <dbReference type="NCBI Taxonomy" id="153730"/>
    <lineage>
        <taxon>Bacteria</taxon>
        <taxon>Bacillati</taxon>
        <taxon>Actinomycetota</taxon>
        <taxon>Actinomycetes</taxon>
        <taxon>Micrococcales</taxon>
        <taxon>Microbacteriaceae</taxon>
        <taxon>Agrococcus</taxon>
    </lineage>
</organism>
<feature type="transmembrane region" description="Helical" evidence="9">
    <location>
        <begin position="112"/>
        <end position="134"/>
    </location>
</feature>
<evidence type="ECO:0000256" key="5">
    <source>
        <dbReference type="ARBA" id="ARBA00022692"/>
    </source>
</evidence>
<reference evidence="11 12" key="1">
    <citation type="submission" date="2019-07" db="EMBL/GenBank/DDBJ databases">
        <title>Whole genome shotgun sequence of Agrococcus baldri NBRC 103055.</title>
        <authorList>
            <person name="Hosoyama A."/>
            <person name="Uohara A."/>
            <person name="Ohji S."/>
            <person name="Ichikawa N."/>
        </authorList>
    </citation>
    <scope>NUCLEOTIDE SEQUENCE [LARGE SCALE GENOMIC DNA]</scope>
    <source>
        <strain evidence="11 12">NBRC 103055</strain>
    </source>
</reference>
<comment type="subcellular location">
    <subcellularLocation>
        <location evidence="1">Cell membrane</location>
        <topology evidence="1">Multi-pass membrane protein</topology>
    </subcellularLocation>
</comment>
<feature type="domain" description="Major facilitator superfamily (MFS) profile" evidence="10">
    <location>
        <begin position="21"/>
        <end position="397"/>
    </location>
</feature>
<dbReference type="Gene3D" id="1.20.1250.20">
    <property type="entry name" value="MFS general substrate transporter like domains"/>
    <property type="match status" value="1"/>
</dbReference>
<dbReference type="Proteomes" id="UP000321749">
    <property type="component" value="Unassembled WGS sequence"/>
</dbReference>
<feature type="transmembrane region" description="Helical" evidence="9">
    <location>
        <begin position="87"/>
        <end position="106"/>
    </location>
</feature>
<keyword evidence="6 9" id="KW-1133">Transmembrane helix</keyword>
<dbReference type="EMBL" id="BJUU01000002">
    <property type="protein sequence ID" value="GEK79039.1"/>
    <property type="molecule type" value="Genomic_DNA"/>
</dbReference>
<keyword evidence="3" id="KW-0813">Transport</keyword>
<evidence type="ECO:0000256" key="6">
    <source>
        <dbReference type="ARBA" id="ARBA00022989"/>
    </source>
</evidence>
<feature type="transmembrane region" description="Helical" evidence="9">
    <location>
        <begin position="146"/>
        <end position="164"/>
    </location>
</feature>
<feature type="transmembrane region" description="Helical" evidence="9">
    <location>
        <begin position="57"/>
        <end position="75"/>
    </location>
</feature>
<dbReference type="PROSITE" id="PS50850">
    <property type="entry name" value="MFS"/>
    <property type="match status" value="1"/>
</dbReference>
<evidence type="ECO:0000256" key="8">
    <source>
        <dbReference type="SAM" id="MobiDB-lite"/>
    </source>
</evidence>
<feature type="transmembrane region" description="Helical" evidence="9">
    <location>
        <begin position="21"/>
        <end position="37"/>
    </location>
</feature>
<dbReference type="CDD" id="cd17324">
    <property type="entry name" value="MFS_NepI_like"/>
    <property type="match status" value="1"/>
</dbReference>
<dbReference type="AlphaFoldDB" id="A0AA87R9F9"/>
<evidence type="ECO:0000256" key="1">
    <source>
        <dbReference type="ARBA" id="ARBA00004651"/>
    </source>
</evidence>
<feature type="transmembrane region" description="Helical" evidence="9">
    <location>
        <begin position="286"/>
        <end position="303"/>
    </location>
</feature>
<feature type="compositionally biased region" description="Basic and acidic residues" evidence="8">
    <location>
        <begin position="416"/>
        <end position="428"/>
    </location>
</feature>
<comment type="similarity">
    <text evidence="2">Belongs to the major facilitator superfamily.</text>
</comment>
<evidence type="ECO:0000256" key="7">
    <source>
        <dbReference type="ARBA" id="ARBA00023136"/>
    </source>
</evidence>
<gene>
    <name evidence="11" type="ORF">ABA31_03900</name>
</gene>
<feature type="transmembrane region" description="Helical" evidence="9">
    <location>
        <begin position="176"/>
        <end position="199"/>
    </location>
</feature>
<dbReference type="RefSeq" id="WP_146792431.1">
    <property type="nucleotide sequence ID" value="NZ_BJUU01000002.1"/>
</dbReference>
<sequence>MRATAGLTEGIAPGGRDYRRLVVAMFLAGVATFAQMYSTQGVLPEIARAFGTTASDAALSVAAVTLGVAIGVLPWSYAADRIGARRALLAALCLAIAPGFAAPLVPSFGGFIALRFVEGLGIAGVPAIAIGFVLRAVRSPHGAAAGATYIAGTTIGGLLGRLIAVPIAEQLGWRPAILAVMAVCAAATLGFAVLLPAAARSARAPARLATLGLLLRDPRQLALQAVAFLAMGGFVSLYNYIGFRLVEEPYALSPSLVALVFLAYLAGTWSSSAAGRAMVRWGRPRVALAGAVVMAAGVAAMLADGLVVIIAGLTVATAGFFALHAVASGWAPAAAREGRNQASALYNLAYYGGSSLLGWATGYAFVALGWAGVGVAVLAAIAVVLLLLAALTIGDRGARRRATRASVVEAPAGADSLRESPESARDRR</sequence>
<accession>A0AA87R9F9</accession>
<dbReference type="SUPFAM" id="SSF103473">
    <property type="entry name" value="MFS general substrate transporter"/>
    <property type="match status" value="1"/>
</dbReference>
<feature type="transmembrane region" description="Helical" evidence="9">
    <location>
        <begin position="309"/>
        <end position="333"/>
    </location>
</feature>
<evidence type="ECO:0000256" key="4">
    <source>
        <dbReference type="ARBA" id="ARBA00022475"/>
    </source>
</evidence>
<dbReference type="InterPro" id="IPR020846">
    <property type="entry name" value="MFS_dom"/>
</dbReference>
<name>A0AA87R9F9_9MICO</name>
<keyword evidence="5 9" id="KW-0812">Transmembrane</keyword>
<feature type="transmembrane region" description="Helical" evidence="9">
    <location>
        <begin position="345"/>
        <end position="366"/>
    </location>
</feature>
<feature type="transmembrane region" description="Helical" evidence="9">
    <location>
        <begin position="220"/>
        <end position="241"/>
    </location>
</feature>
<comment type="caution">
    <text evidence="11">The sequence shown here is derived from an EMBL/GenBank/DDBJ whole genome shotgun (WGS) entry which is preliminary data.</text>
</comment>